<evidence type="ECO:0000256" key="3">
    <source>
        <dbReference type="ARBA" id="ARBA00023043"/>
    </source>
</evidence>
<keyword evidence="5" id="KW-0804">Transcription</keyword>
<dbReference type="InterPro" id="IPR002909">
    <property type="entry name" value="IPT_dom"/>
</dbReference>
<evidence type="ECO:0000313" key="10">
    <source>
        <dbReference type="EMBL" id="JAC60979.1"/>
    </source>
</evidence>
<feature type="domain" description="CG-1" evidence="9">
    <location>
        <begin position="19"/>
        <end position="149"/>
    </location>
</feature>
<evidence type="ECO:0000256" key="6">
    <source>
        <dbReference type="ARBA" id="ARBA00023242"/>
    </source>
</evidence>
<evidence type="ECO:0000256" key="4">
    <source>
        <dbReference type="ARBA" id="ARBA00023159"/>
    </source>
</evidence>
<organism evidence="10">
    <name type="scientific">Tetraselmis sp. GSL018</name>
    <dbReference type="NCBI Taxonomy" id="582737"/>
    <lineage>
        <taxon>Eukaryota</taxon>
        <taxon>Viridiplantae</taxon>
        <taxon>Chlorophyta</taxon>
        <taxon>core chlorophytes</taxon>
        <taxon>Chlorodendrophyceae</taxon>
        <taxon>Chlorodendrales</taxon>
        <taxon>Chlorodendraceae</taxon>
        <taxon>Tetraselmis</taxon>
    </lineage>
</organism>
<evidence type="ECO:0000256" key="5">
    <source>
        <dbReference type="ARBA" id="ARBA00023163"/>
    </source>
</evidence>
<feature type="region of interest" description="Disordered" evidence="8">
    <location>
        <begin position="907"/>
        <end position="927"/>
    </location>
</feature>
<evidence type="ECO:0000256" key="2">
    <source>
        <dbReference type="ARBA" id="ARBA00008267"/>
    </source>
</evidence>
<dbReference type="EMBL" id="GBEZ01026208">
    <property type="protein sequence ID" value="JAC60979.1"/>
    <property type="molecule type" value="Transcribed_RNA"/>
</dbReference>
<evidence type="ECO:0000256" key="7">
    <source>
        <dbReference type="PROSITE-ProRule" id="PRU00023"/>
    </source>
</evidence>
<dbReference type="Pfam" id="PF01833">
    <property type="entry name" value="TIG"/>
    <property type="match status" value="1"/>
</dbReference>
<gene>
    <name evidence="10" type="ORF">TSPGSL018_27509</name>
</gene>
<dbReference type="PROSITE" id="PS50297">
    <property type="entry name" value="ANK_REP_REGION"/>
    <property type="match status" value="1"/>
</dbReference>
<dbReference type="InterPro" id="IPR002110">
    <property type="entry name" value="Ankyrin_rpt"/>
</dbReference>
<comment type="subcellular location">
    <subcellularLocation>
        <location evidence="1">Nucleus</location>
    </subcellularLocation>
</comment>
<keyword evidence="3 7" id="KW-0040">ANK repeat</keyword>
<keyword evidence="4" id="KW-0010">Activator</keyword>
<dbReference type="InterPro" id="IPR036770">
    <property type="entry name" value="Ankyrin_rpt-contain_sf"/>
</dbReference>
<feature type="region of interest" description="Disordered" evidence="8">
    <location>
        <begin position="424"/>
        <end position="479"/>
    </location>
</feature>
<dbReference type="AlphaFoldDB" id="A0A061QRB3"/>
<dbReference type="InterPro" id="IPR013783">
    <property type="entry name" value="Ig-like_fold"/>
</dbReference>
<reference evidence="10" key="1">
    <citation type="submission" date="2014-05" db="EMBL/GenBank/DDBJ databases">
        <title>The transcriptome of the halophilic microalga Tetraselmis sp. GSL018 isolated from the Great Salt Lake, Utah.</title>
        <authorList>
            <person name="Jinkerson R.E."/>
            <person name="D'Adamo S."/>
            <person name="Posewitz M.C."/>
        </authorList>
    </citation>
    <scope>NUCLEOTIDE SEQUENCE</scope>
    <source>
        <strain evidence="10">GSL018</strain>
    </source>
</reference>
<accession>A0A061QRB3</accession>
<dbReference type="Pfam" id="PF12796">
    <property type="entry name" value="Ank_2"/>
    <property type="match status" value="1"/>
</dbReference>
<dbReference type="SMART" id="SM00248">
    <property type="entry name" value="ANK"/>
    <property type="match status" value="2"/>
</dbReference>
<dbReference type="PROSITE" id="PS51437">
    <property type="entry name" value="CG_1"/>
    <property type="match status" value="1"/>
</dbReference>
<dbReference type="GO" id="GO:0006357">
    <property type="term" value="P:regulation of transcription by RNA polymerase II"/>
    <property type="evidence" value="ECO:0007669"/>
    <property type="project" value="TreeGrafter"/>
</dbReference>
<evidence type="ECO:0000259" key="9">
    <source>
        <dbReference type="PROSITE" id="PS51437"/>
    </source>
</evidence>
<dbReference type="Gene3D" id="1.25.40.20">
    <property type="entry name" value="Ankyrin repeat-containing domain"/>
    <property type="match status" value="1"/>
</dbReference>
<feature type="repeat" description="ANK" evidence="7">
    <location>
        <begin position="725"/>
        <end position="757"/>
    </location>
</feature>
<dbReference type="SUPFAM" id="SSF48403">
    <property type="entry name" value="Ankyrin repeat"/>
    <property type="match status" value="1"/>
</dbReference>
<protein>
    <submittedName>
        <fullName evidence="10">Cg-1-domain-containing protein</fullName>
    </submittedName>
</protein>
<dbReference type="PANTHER" id="PTHR23335">
    <property type="entry name" value="CALMODULIN-BINDING TRANSCRIPTION ACTIVATOR CAMTA"/>
    <property type="match status" value="1"/>
</dbReference>
<proteinExistence type="inferred from homology"/>
<dbReference type="InterPro" id="IPR014756">
    <property type="entry name" value="Ig_E-set"/>
</dbReference>
<dbReference type="GO" id="GO:0003690">
    <property type="term" value="F:double-stranded DNA binding"/>
    <property type="evidence" value="ECO:0007669"/>
    <property type="project" value="TreeGrafter"/>
</dbReference>
<dbReference type="GO" id="GO:0003712">
    <property type="term" value="F:transcription coregulator activity"/>
    <property type="evidence" value="ECO:0007669"/>
    <property type="project" value="TreeGrafter"/>
</dbReference>
<dbReference type="PANTHER" id="PTHR23335:SF1">
    <property type="entry name" value="CALMODULIN-BINDING TRANSCRIPTION ACTIVATOR, ISOFORM F"/>
    <property type="match status" value="1"/>
</dbReference>
<name>A0A061QRB3_9CHLO</name>
<dbReference type="SUPFAM" id="SSF81296">
    <property type="entry name" value="E set domains"/>
    <property type="match status" value="1"/>
</dbReference>
<keyword evidence="6" id="KW-0539">Nucleus</keyword>
<dbReference type="Gene3D" id="2.60.40.10">
    <property type="entry name" value="Immunoglobulins"/>
    <property type="match status" value="1"/>
</dbReference>
<sequence length="927" mass="100244">MATGAAQKISASDRTPVEVREALQKSSERWLRNTEVKDILLNYNSYGFPVSVEPPVQPPGGTIFLFDRKQVRFFRKDGHNWRKKQDGKTVRETHEKLKVDNQDVLNCYYAHAEEQEDNFQLQRRCYWLLEGESNLVLVHYLNVPAEALRNRSERGEACSEFGDEEDEESNKKPMRISDMASALPPYDDAADAAAWHGQGSFGGGFQMAPPGGEAFPDPFDGADGGTRWSHRQMERSQMGNLKRMGGWQGNAQPAEANRMVQPPQGSPYGNGMMMGQADLQGAPEWQQMQQYQQQLQGGFGFPMHPMQQINSGAGGVGPQGMVQGYMAMPSGYGPDAMGGGAQGAGLASANGAASQGVRGWAPPGVSLHDMGMHGVPRGGAGFDFWPMQPAAEQASGVQMARQQQQQQQQQGQVLSSAQQQQQQQQQGQVLSSASGTAPLNQAPFFPQPGAAGHGEHSGGDYGVRRGAKPEPQRAAMDRLQSQADDCSACRVLFQISDYSPNWDYTTGGCKILITGSMEGIHEDAKLFVMFGDVEVPAVKLQTGVLRCQTPSHAPGIVNISITLGDRRPCSGAVEFQYHLPIKDPPSNLINSITTETSNRDLQVRLVSRLLKETGGSLMGDDGESAADVGKGEHSNLVDAAMARVSNLDPASAERVLLLLLERELKIFTQQVLQQQGDGGAKTRDAINEVDDAGMGLIHIVSALGYEWAVELLLASGAKETLRDPWGLTPLHWAAAKGHEDTIALLLRYGAQCNSVSYPLGAIGGFTPADLASMNNHNGIAAYLSEINLAQRLSRLQLSDERSVAMRKRNRNTAVDVSQLNDASAEQEVQIITAAAREAADKISCAREGADSRQAESSTAGDAGLSRQCEAEGHGYPSPDLDLAVNRVQAILHNQGARQQYMRMREAAERNQVSVVASSGNADNAPQR</sequence>
<feature type="compositionally biased region" description="Low complexity" evidence="8">
    <location>
        <begin position="424"/>
        <end position="435"/>
    </location>
</feature>
<dbReference type="SMART" id="SM01076">
    <property type="entry name" value="CG-1"/>
    <property type="match status" value="1"/>
</dbReference>
<evidence type="ECO:0000256" key="8">
    <source>
        <dbReference type="SAM" id="MobiDB-lite"/>
    </source>
</evidence>
<comment type="similarity">
    <text evidence="2">Belongs to the CAMTA family.</text>
</comment>
<dbReference type="InterPro" id="IPR005559">
    <property type="entry name" value="CG-1_dom"/>
</dbReference>
<dbReference type="GO" id="GO:0005634">
    <property type="term" value="C:nucleus"/>
    <property type="evidence" value="ECO:0007669"/>
    <property type="project" value="UniProtKB-SubCell"/>
</dbReference>
<dbReference type="PROSITE" id="PS50088">
    <property type="entry name" value="ANK_REPEAT"/>
    <property type="match status" value="1"/>
</dbReference>
<dbReference type="Pfam" id="PF03859">
    <property type="entry name" value="CG-1"/>
    <property type="match status" value="1"/>
</dbReference>
<feature type="compositionally biased region" description="Polar residues" evidence="8">
    <location>
        <begin position="910"/>
        <end position="927"/>
    </location>
</feature>
<evidence type="ECO:0000256" key="1">
    <source>
        <dbReference type="ARBA" id="ARBA00004123"/>
    </source>
</evidence>